<evidence type="ECO:0000313" key="17">
    <source>
        <dbReference type="EMBL" id="PTE23323.1"/>
    </source>
</evidence>
<dbReference type="SUPFAM" id="SSF52096">
    <property type="entry name" value="ClpP/crotonase"/>
    <property type="match status" value="1"/>
</dbReference>
<evidence type="ECO:0000256" key="9">
    <source>
        <dbReference type="ARBA" id="ARBA00023140"/>
    </source>
</evidence>
<keyword evidence="4" id="KW-0276">Fatty acid metabolism</keyword>
<accession>A0A2T4JZZ7</accession>
<dbReference type="PROSITE" id="PS00166">
    <property type="entry name" value="ENOYL_COA_HYDRATASE"/>
    <property type="match status" value="1"/>
</dbReference>
<sequence>MSGKVHLERDGAVAVLVIDNPPVNAGSAAVRRALLARIAEVEADPALTAGVLIGAGKSFIAGSDLREFDLPLADPQLPQVIAALEGSAKRWVAALHGAALGGGYELALGADARIAAPGTVLGLPECGLGIIPGAGGTQKLPRLVGRSRAIALICGGTRVGAAEALELGMIDALAAGDLRAEAVALALASGKRRAIERDVPEEPGAEIEAAARKAAAKGRQRPHILEAIAQVRAVGQQPAAEGLAAERAAFEHLRLQPEARALRHIFFAEREASRGAATGGTPGPIRGFGVLGAGTMGAGIALAALQAGYPVVLVDSDPAALDRARKRIGDEIGRSAVAGRLTGEAAEAARAALTLTDEMARLGEADVLIEAVIEDLEVKRQVFARLDSVAKPGALLATNTSYLDIDPIAAATGRPEAVVGLHFFSPAHVMKLLEVVPGRSSSSEAVATGLAVARALGKQPVQAGNAFGFIGNRIYAAYRAASEFLLEEGALPQEVDAALEGFGLAMGPFAVADLSGLDIAWRMRQQQAPQRDPRARYVEIPDLLCAAGRLGRKTGAGYYRYDEAGKRQPDPAAEALIAEARARKGVIPRVLAPEEIRSRVLAALVNEAGLVLEEGVAARPGDVDVVLVNGYGFPRWTGGPLHWAGQQDPARLAADCARAVADFGPQKKAADLAGLRILASADKA</sequence>
<dbReference type="Pfam" id="PF02737">
    <property type="entry name" value="3HCDH_N"/>
    <property type="match status" value="1"/>
</dbReference>
<keyword evidence="18" id="KW-1185">Reference proteome</keyword>
<keyword evidence="10" id="KW-0413">Isomerase</keyword>
<dbReference type="EMBL" id="PZKG01000006">
    <property type="protein sequence ID" value="PTE23323.1"/>
    <property type="molecule type" value="Genomic_DNA"/>
</dbReference>
<evidence type="ECO:0000256" key="4">
    <source>
        <dbReference type="ARBA" id="ARBA00022832"/>
    </source>
</evidence>
<dbReference type="PANTHER" id="PTHR23309">
    <property type="entry name" value="3-HYDROXYACYL-COA DEHYROGENASE"/>
    <property type="match status" value="1"/>
</dbReference>
<protein>
    <submittedName>
        <fullName evidence="17">3-hydroxyacyl-CoA dehydrogenase</fullName>
    </submittedName>
</protein>
<organism evidence="17 18">
    <name type="scientific">Cereibacter changlensis JA139</name>
    <dbReference type="NCBI Taxonomy" id="1188249"/>
    <lineage>
        <taxon>Bacteria</taxon>
        <taxon>Pseudomonadati</taxon>
        <taxon>Pseudomonadota</taxon>
        <taxon>Alphaproteobacteria</taxon>
        <taxon>Rhodobacterales</taxon>
        <taxon>Paracoccaceae</taxon>
        <taxon>Cereibacter</taxon>
    </lineage>
</organism>
<dbReference type="GO" id="GO:0070403">
    <property type="term" value="F:NAD+ binding"/>
    <property type="evidence" value="ECO:0007669"/>
    <property type="project" value="InterPro"/>
</dbReference>
<evidence type="ECO:0000256" key="10">
    <source>
        <dbReference type="ARBA" id="ARBA00023235"/>
    </source>
</evidence>
<dbReference type="Gene3D" id="3.90.226.10">
    <property type="entry name" value="2-enoyl-CoA Hydratase, Chain A, domain 1"/>
    <property type="match status" value="1"/>
</dbReference>
<comment type="subcellular location">
    <subcellularLocation>
        <location evidence="1">Peroxisome</location>
    </subcellularLocation>
</comment>
<dbReference type="InterPro" id="IPR001753">
    <property type="entry name" value="Enoyl-CoA_hydra/iso"/>
</dbReference>
<evidence type="ECO:0000313" key="18">
    <source>
        <dbReference type="Proteomes" id="UP000241010"/>
    </source>
</evidence>
<evidence type="ECO:0000256" key="12">
    <source>
        <dbReference type="ARBA" id="ARBA00023268"/>
    </source>
</evidence>
<evidence type="ECO:0000256" key="11">
    <source>
        <dbReference type="ARBA" id="ARBA00023239"/>
    </source>
</evidence>
<dbReference type="GO" id="GO:0016853">
    <property type="term" value="F:isomerase activity"/>
    <property type="evidence" value="ECO:0007669"/>
    <property type="project" value="UniProtKB-KW"/>
</dbReference>
<keyword evidence="12" id="KW-0511">Multifunctional enzyme</keyword>
<dbReference type="FunFam" id="1.10.1040.50:FF:000006">
    <property type="entry name" value="Peroxisomal bifunctional enzyme"/>
    <property type="match status" value="1"/>
</dbReference>
<reference evidence="17 18" key="1">
    <citation type="submission" date="2018-03" db="EMBL/GenBank/DDBJ databases">
        <title>Cereibacter changlensis.</title>
        <authorList>
            <person name="Meyer T.E."/>
            <person name="Miller S."/>
            <person name="Lodha T."/>
            <person name="Gandham S."/>
            <person name="Chintalapati S."/>
            <person name="Chintalapati V.R."/>
        </authorList>
    </citation>
    <scope>NUCLEOTIDE SEQUENCE [LARGE SCALE GENOMIC DNA]</scope>
    <source>
        <strain evidence="17 18">JA139</strain>
    </source>
</reference>
<dbReference type="RefSeq" id="WP_107662303.1">
    <property type="nucleotide sequence ID" value="NZ_PZKG01000006.1"/>
</dbReference>
<evidence type="ECO:0000256" key="7">
    <source>
        <dbReference type="ARBA" id="ARBA00023027"/>
    </source>
</evidence>
<evidence type="ECO:0000256" key="3">
    <source>
        <dbReference type="ARBA" id="ARBA00008750"/>
    </source>
</evidence>
<comment type="pathway">
    <text evidence="2">Lipid metabolism; fatty acid beta-oxidation.</text>
</comment>
<evidence type="ECO:0000256" key="13">
    <source>
        <dbReference type="ARBA" id="ARBA00049556"/>
    </source>
</evidence>
<dbReference type="Pfam" id="PF00378">
    <property type="entry name" value="ECH_1"/>
    <property type="match status" value="1"/>
</dbReference>
<evidence type="ECO:0000256" key="1">
    <source>
        <dbReference type="ARBA" id="ARBA00004275"/>
    </source>
</evidence>
<dbReference type="InterPro" id="IPR006176">
    <property type="entry name" value="3-OHacyl-CoA_DH_NAD-bd"/>
</dbReference>
<dbReference type="UniPathway" id="UPA00659"/>
<dbReference type="FunFam" id="3.40.50.720:FF:000009">
    <property type="entry name" value="Fatty oxidation complex, alpha subunit"/>
    <property type="match status" value="1"/>
</dbReference>
<dbReference type="SUPFAM" id="SSF51735">
    <property type="entry name" value="NAD(P)-binding Rossmann-fold domains"/>
    <property type="match status" value="1"/>
</dbReference>
<keyword evidence="11" id="KW-0456">Lyase</keyword>
<dbReference type="PANTHER" id="PTHR23309:SF51">
    <property type="entry name" value="3-HYDROXYACYL-COA DEHYDROGENASE-RELATED"/>
    <property type="match status" value="1"/>
</dbReference>
<dbReference type="SUPFAM" id="SSF48179">
    <property type="entry name" value="6-phosphogluconate dehydrogenase C-terminal domain-like"/>
    <property type="match status" value="2"/>
</dbReference>
<dbReference type="Proteomes" id="UP000241010">
    <property type="component" value="Unassembled WGS sequence"/>
</dbReference>
<dbReference type="GO" id="GO:0004300">
    <property type="term" value="F:enoyl-CoA hydratase activity"/>
    <property type="evidence" value="ECO:0007669"/>
    <property type="project" value="UniProtKB-ARBA"/>
</dbReference>
<evidence type="ECO:0000259" key="16">
    <source>
        <dbReference type="Pfam" id="PF02737"/>
    </source>
</evidence>
<keyword evidence="7" id="KW-0520">NAD</keyword>
<dbReference type="InterPro" id="IPR008927">
    <property type="entry name" value="6-PGluconate_DH-like_C_sf"/>
</dbReference>
<evidence type="ECO:0000256" key="8">
    <source>
        <dbReference type="ARBA" id="ARBA00023098"/>
    </source>
</evidence>
<feature type="domain" description="3-hydroxyacyl-CoA dehydrogenase C-terminal" evidence="15">
    <location>
        <begin position="468"/>
        <end position="561"/>
    </location>
</feature>
<dbReference type="Gene3D" id="1.10.1040.50">
    <property type="match status" value="1"/>
</dbReference>
<keyword evidence="6" id="KW-0560">Oxidoreductase</keyword>
<evidence type="ECO:0000256" key="5">
    <source>
        <dbReference type="ARBA" id="ARBA00022963"/>
    </source>
</evidence>
<dbReference type="GO" id="GO:0006635">
    <property type="term" value="P:fatty acid beta-oxidation"/>
    <property type="evidence" value="ECO:0007669"/>
    <property type="project" value="UniProtKB-UniPathway"/>
</dbReference>
<dbReference type="Gene3D" id="3.40.50.720">
    <property type="entry name" value="NAD(P)-binding Rossmann-like Domain"/>
    <property type="match status" value="1"/>
</dbReference>
<dbReference type="OrthoDB" id="9771883at2"/>
<evidence type="ECO:0000256" key="6">
    <source>
        <dbReference type="ARBA" id="ARBA00023002"/>
    </source>
</evidence>
<keyword evidence="5" id="KW-0442">Lipid degradation</keyword>
<evidence type="ECO:0000256" key="2">
    <source>
        <dbReference type="ARBA" id="ARBA00005005"/>
    </source>
</evidence>
<comment type="similarity">
    <text evidence="3">In the N-terminal section; belongs to the enoyl-CoA hydratase/isomerase family.</text>
</comment>
<dbReference type="AlphaFoldDB" id="A0A2T4JZZ7"/>
<keyword evidence="8" id="KW-0443">Lipid metabolism</keyword>
<proteinExistence type="inferred from homology"/>
<dbReference type="InterPro" id="IPR036291">
    <property type="entry name" value="NAD(P)-bd_dom_sf"/>
</dbReference>
<comment type="caution">
    <text evidence="17">The sequence shown here is derived from an EMBL/GenBank/DDBJ whole genome shotgun (WGS) entry which is preliminary data.</text>
</comment>
<evidence type="ECO:0000259" key="15">
    <source>
        <dbReference type="Pfam" id="PF00725"/>
    </source>
</evidence>
<dbReference type="Pfam" id="PF00725">
    <property type="entry name" value="3HCDH"/>
    <property type="match status" value="1"/>
</dbReference>
<dbReference type="CDD" id="cd06558">
    <property type="entry name" value="crotonase-like"/>
    <property type="match status" value="1"/>
</dbReference>
<dbReference type="InterPro" id="IPR018376">
    <property type="entry name" value="Enoyl-CoA_hyd/isom_CS"/>
</dbReference>
<dbReference type="InterPro" id="IPR029045">
    <property type="entry name" value="ClpP/crotonase-like_dom_sf"/>
</dbReference>
<feature type="domain" description="3-hydroxyacyl-CoA dehydrogenase NAD binding" evidence="16">
    <location>
        <begin position="289"/>
        <end position="464"/>
    </location>
</feature>
<keyword evidence="9" id="KW-0576">Peroxisome</keyword>
<comment type="similarity">
    <text evidence="14">Belongs to the enoyl-CoA hydratase/isomerase family.</text>
</comment>
<comment type="catalytic activity">
    <reaction evidence="13">
        <text>a (3S)-3-hydroxyacyl-CoA + NAD(+) = a 3-oxoacyl-CoA + NADH + H(+)</text>
        <dbReference type="Rhea" id="RHEA:22432"/>
        <dbReference type="ChEBI" id="CHEBI:15378"/>
        <dbReference type="ChEBI" id="CHEBI:57318"/>
        <dbReference type="ChEBI" id="CHEBI:57540"/>
        <dbReference type="ChEBI" id="CHEBI:57945"/>
        <dbReference type="ChEBI" id="CHEBI:90726"/>
        <dbReference type="EC" id="1.1.1.35"/>
    </reaction>
</comment>
<dbReference type="GO" id="GO:0003857">
    <property type="term" value="F:(3S)-3-hydroxyacyl-CoA dehydrogenase (NAD+) activity"/>
    <property type="evidence" value="ECO:0007669"/>
    <property type="project" value="UniProtKB-EC"/>
</dbReference>
<name>A0A2T4JZZ7_9RHOB</name>
<gene>
    <name evidence="17" type="ORF">C5F48_02345</name>
</gene>
<evidence type="ECO:0000256" key="14">
    <source>
        <dbReference type="RuleBase" id="RU003707"/>
    </source>
</evidence>
<dbReference type="InterPro" id="IPR006108">
    <property type="entry name" value="3HC_DH_C"/>
</dbReference>